<protein>
    <submittedName>
        <fullName evidence="1">Uncharacterized protein</fullName>
    </submittedName>
</protein>
<organism evidence="1 2">
    <name type="scientific">Elysia crispata</name>
    <name type="common">lettuce slug</name>
    <dbReference type="NCBI Taxonomy" id="231223"/>
    <lineage>
        <taxon>Eukaryota</taxon>
        <taxon>Metazoa</taxon>
        <taxon>Spiralia</taxon>
        <taxon>Lophotrochozoa</taxon>
        <taxon>Mollusca</taxon>
        <taxon>Gastropoda</taxon>
        <taxon>Heterobranchia</taxon>
        <taxon>Euthyneura</taxon>
        <taxon>Panpulmonata</taxon>
        <taxon>Sacoglossa</taxon>
        <taxon>Placobranchoidea</taxon>
        <taxon>Plakobranchidae</taxon>
        <taxon>Elysia</taxon>
    </lineage>
</organism>
<keyword evidence="2" id="KW-1185">Reference proteome</keyword>
<comment type="caution">
    <text evidence="1">The sequence shown here is derived from an EMBL/GenBank/DDBJ whole genome shotgun (WGS) entry which is preliminary data.</text>
</comment>
<proteinExistence type="predicted"/>
<sequence length="137" mass="15228">MVELTSQLASSQTLVTMKTARADEKVQQARLVESQESVVYSAPATVLVEQVLAVQVLWSEVHPLDGSCAGSSQHEVFSVASQLSIRSTYDAGARCTLSYNFAWLVPTFFTFSFLQEDLIARLEIWQLTCFSVEVFLL</sequence>
<evidence type="ECO:0000313" key="1">
    <source>
        <dbReference type="EMBL" id="KAK3792242.1"/>
    </source>
</evidence>
<dbReference type="AlphaFoldDB" id="A0AAE1E345"/>
<dbReference type="Proteomes" id="UP001283361">
    <property type="component" value="Unassembled WGS sequence"/>
</dbReference>
<gene>
    <name evidence="1" type="ORF">RRG08_007323</name>
</gene>
<dbReference type="EMBL" id="JAWDGP010001382">
    <property type="protein sequence ID" value="KAK3792242.1"/>
    <property type="molecule type" value="Genomic_DNA"/>
</dbReference>
<evidence type="ECO:0000313" key="2">
    <source>
        <dbReference type="Proteomes" id="UP001283361"/>
    </source>
</evidence>
<accession>A0AAE1E345</accession>
<reference evidence="1" key="1">
    <citation type="journal article" date="2023" name="G3 (Bethesda)">
        <title>A reference genome for the long-term kleptoplast-retaining sea slug Elysia crispata morphotype clarki.</title>
        <authorList>
            <person name="Eastman K.E."/>
            <person name="Pendleton A.L."/>
            <person name="Shaikh M.A."/>
            <person name="Suttiyut T."/>
            <person name="Ogas R."/>
            <person name="Tomko P."/>
            <person name="Gavelis G."/>
            <person name="Widhalm J.R."/>
            <person name="Wisecaver J.H."/>
        </authorList>
    </citation>
    <scope>NUCLEOTIDE SEQUENCE</scope>
    <source>
        <strain evidence="1">ECLA1</strain>
    </source>
</reference>
<name>A0AAE1E345_9GAST</name>